<name>A0ABU1GK27_9GAMM</name>
<gene>
    <name evidence="1" type="ORF">QC820_03275</name>
</gene>
<accession>A0ABU1GK27</accession>
<dbReference type="EMBL" id="JARWAL010000002">
    <property type="protein sequence ID" value="MDR5891823.1"/>
    <property type="molecule type" value="Genomic_DNA"/>
</dbReference>
<reference evidence="1 2" key="1">
    <citation type="submission" date="2023-04" db="EMBL/GenBank/DDBJ databases">
        <title>A long-awaited taxogenomic arrangement of the family Halomonadaceae.</title>
        <authorList>
            <person name="De La Haba R."/>
            <person name="Chuvochina M."/>
            <person name="Wittouck S."/>
            <person name="Arahal D.R."/>
            <person name="Sanchez-Porro C."/>
            <person name="Hugenholtz P."/>
            <person name="Ventosa A."/>
        </authorList>
    </citation>
    <scope>NUCLEOTIDE SEQUENCE [LARGE SCALE GENOMIC DNA]</scope>
    <source>
        <strain evidence="1 2">DSM 17332</strain>
    </source>
</reference>
<dbReference type="Proteomes" id="UP001252270">
    <property type="component" value="Unassembled WGS sequence"/>
</dbReference>
<sequence length="94" mass="10207">MGIAISRRAREFIQRKGGAVTVRLSPRHGCCGGMASLAVADAVAPDDPSRYRRIEQDGLTLFIAPELADEGLIVDLEGWGIFRHLYVDGAPLSR</sequence>
<dbReference type="InterPro" id="IPR049744">
    <property type="entry name" value="CC/Se_fam"/>
</dbReference>
<protein>
    <submittedName>
        <fullName evidence="1">CC/Se motif family (Seleno)protein</fullName>
    </submittedName>
</protein>
<evidence type="ECO:0000313" key="1">
    <source>
        <dbReference type="EMBL" id="MDR5891823.1"/>
    </source>
</evidence>
<dbReference type="NCBIfam" id="NF041239">
    <property type="entry name" value="Moor_selen_rel"/>
    <property type="match status" value="1"/>
</dbReference>
<comment type="caution">
    <text evidence="1">The sequence shown here is derived from an EMBL/GenBank/DDBJ whole genome shotgun (WGS) entry which is preliminary data.</text>
</comment>
<keyword evidence="2" id="KW-1185">Reference proteome</keyword>
<evidence type="ECO:0000313" key="2">
    <source>
        <dbReference type="Proteomes" id="UP001252270"/>
    </source>
</evidence>
<proteinExistence type="predicted"/>
<organism evidence="1 2">
    <name type="scientific">Halomonas mongoliensis</name>
    <dbReference type="NCBI Taxonomy" id="321265"/>
    <lineage>
        <taxon>Bacteria</taxon>
        <taxon>Pseudomonadati</taxon>
        <taxon>Pseudomonadota</taxon>
        <taxon>Gammaproteobacteria</taxon>
        <taxon>Oceanospirillales</taxon>
        <taxon>Halomonadaceae</taxon>
        <taxon>Halomonas</taxon>
    </lineage>
</organism>
<dbReference type="RefSeq" id="WP_309635748.1">
    <property type="nucleotide sequence ID" value="NZ_JARWAL010000002.1"/>
</dbReference>